<name>C8XDD6_NAKMY</name>
<protein>
    <submittedName>
        <fullName evidence="2">Glyoxalase/bleomycin resistance protein/dioxygenase</fullName>
    </submittedName>
</protein>
<dbReference type="RefSeq" id="WP_015750426.1">
    <property type="nucleotide sequence ID" value="NC_013235.1"/>
</dbReference>
<dbReference type="SUPFAM" id="SSF54593">
    <property type="entry name" value="Glyoxalase/Bleomycin resistance protein/Dihydroxybiphenyl dioxygenase"/>
    <property type="match status" value="1"/>
</dbReference>
<feature type="domain" description="VOC" evidence="1">
    <location>
        <begin position="4"/>
        <end position="126"/>
    </location>
</feature>
<dbReference type="CDD" id="cd07251">
    <property type="entry name" value="VOC_like"/>
    <property type="match status" value="1"/>
</dbReference>
<dbReference type="EMBL" id="CP001737">
    <property type="protein sequence ID" value="ACV81626.1"/>
    <property type="molecule type" value="Genomic_DNA"/>
</dbReference>
<dbReference type="Gene3D" id="3.10.180.10">
    <property type="entry name" value="2,3-Dihydroxybiphenyl 1,2-Dioxygenase, domain 1"/>
    <property type="match status" value="1"/>
</dbReference>
<dbReference type="PROSITE" id="PS51819">
    <property type="entry name" value="VOC"/>
    <property type="match status" value="1"/>
</dbReference>
<dbReference type="HOGENOM" id="CLU_046006_18_0_11"/>
<keyword evidence="2" id="KW-0560">Oxidoreductase</keyword>
<dbReference type="Proteomes" id="UP000002218">
    <property type="component" value="Chromosome"/>
</dbReference>
<gene>
    <name evidence="2" type="ordered locus">Namu_5362</name>
</gene>
<evidence type="ECO:0000313" key="3">
    <source>
        <dbReference type="Proteomes" id="UP000002218"/>
    </source>
</evidence>
<dbReference type="GO" id="GO:0051213">
    <property type="term" value="F:dioxygenase activity"/>
    <property type="evidence" value="ECO:0007669"/>
    <property type="project" value="UniProtKB-KW"/>
</dbReference>
<dbReference type="AlphaFoldDB" id="C8XDD6"/>
<dbReference type="InterPro" id="IPR029068">
    <property type="entry name" value="Glyas_Bleomycin-R_OHBP_Dase"/>
</dbReference>
<dbReference type="KEGG" id="nml:Namu_5362"/>
<dbReference type="InParanoid" id="C8XDD6"/>
<reference evidence="3" key="1">
    <citation type="submission" date="2009-09" db="EMBL/GenBank/DDBJ databases">
        <title>The complete genome of Nakamurella multipartita DSM 44233.</title>
        <authorList>
            <consortium name="US DOE Joint Genome Institute (JGI-PGF)"/>
            <person name="Lucas S."/>
            <person name="Copeland A."/>
            <person name="Lapidus A."/>
            <person name="Glavina del Rio T."/>
            <person name="Dalin E."/>
            <person name="Tice H."/>
            <person name="Bruce D."/>
            <person name="Goodwin L."/>
            <person name="Pitluck S."/>
            <person name="Kyrpides N."/>
            <person name="Mavromatis K."/>
            <person name="Ivanova N."/>
            <person name="Ovchinnikova G."/>
            <person name="Sims D."/>
            <person name="Meincke L."/>
            <person name="Brettin T."/>
            <person name="Detter J.C."/>
            <person name="Han C."/>
            <person name="Larimer F."/>
            <person name="Land M."/>
            <person name="Hauser L."/>
            <person name="Markowitz V."/>
            <person name="Cheng J.-F."/>
            <person name="Hugenholtz P."/>
            <person name="Woyke T."/>
            <person name="Wu D."/>
            <person name="Klenk H.-P."/>
            <person name="Eisen J.A."/>
        </authorList>
    </citation>
    <scope>NUCLEOTIDE SEQUENCE [LARGE SCALE GENOMIC DNA]</scope>
    <source>
        <strain evidence="3">ATCC 700099 / DSM 44233 / CIP 104796 / JCM 9543 / NBRC 105858 / Y-104</strain>
    </source>
</reference>
<dbReference type="Pfam" id="PF00903">
    <property type="entry name" value="Glyoxalase"/>
    <property type="match status" value="1"/>
</dbReference>
<dbReference type="OrthoDB" id="9798430at2"/>
<dbReference type="InterPro" id="IPR004360">
    <property type="entry name" value="Glyas_Fos-R_dOase_dom"/>
</dbReference>
<keyword evidence="2" id="KW-0223">Dioxygenase</keyword>
<sequence>MEPRISLITLATRDLARAQAFYEALGFVASSSGNESVAFFRAGGVVLGLFGWDELAEDAGVPAAGEGFRGVTIAHNVRDRSDVATVLAAAEAAGGRIVTPAHDVFWGGHNGYFADPDGHLWEVAWNPFFPLAEDGSLDLPV</sequence>
<dbReference type="PANTHER" id="PTHR36503">
    <property type="entry name" value="BLR2520 PROTEIN"/>
    <property type="match status" value="1"/>
</dbReference>
<organism evidence="2 3">
    <name type="scientific">Nakamurella multipartita (strain ATCC 700099 / DSM 44233 / CIP 104796 / JCM 9543 / NBRC 105858 / Y-104)</name>
    <name type="common">Microsphaera multipartita</name>
    <dbReference type="NCBI Taxonomy" id="479431"/>
    <lineage>
        <taxon>Bacteria</taxon>
        <taxon>Bacillati</taxon>
        <taxon>Actinomycetota</taxon>
        <taxon>Actinomycetes</taxon>
        <taxon>Nakamurellales</taxon>
        <taxon>Nakamurellaceae</taxon>
        <taxon>Nakamurella</taxon>
    </lineage>
</organism>
<dbReference type="eggNOG" id="COG0346">
    <property type="taxonomic scope" value="Bacteria"/>
</dbReference>
<dbReference type="PANTHER" id="PTHR36503:SF1">
    <property type="entry name" value="BLR2520 PROTEIN"/>
    <property type="match status" value="1"/>
</dbReference>
<dbReference type="STRING" id="479431.Namu_5362"/>
<reference evidence="2 3" key="2">
    <citation type="journal article" date="2010" name="Stand. Genomic Sci.">
        <title>Complete genome sequence of Nakamurella multipartita type strain (Y-104).</title>
        <authorList>
            <person name="Tice H."/>
            <person name="Mayilraj S."/>
            <person name="Sims D."/>
            <person name="Lapidus A."/>
            <person name="Nolan M."/>
            <person name="Lucas S."/>
            <person name="Glavina Del Rio T."/>
            <person name="Copeland A."/>
            <person name="Cheng J.F."/>
            <person name="Meincke L."/>
            <person name="Bruce D."/>
            <person name="Goodwin L."/>
            <person name="Pitluck S."/>
            <person name="Ivanova N."/>
            <person name="Mavromatis K."/>
            <person name="Ovchinnikova G."/>
            <person name="Pati A."/>
            <person name="Chen A."/>
            <person name="Palaniappan K."/>
            <person name="Land M."/>
            <person name="Hauser L."/>
            <person name="Chang Y.J."/>
            <person name="Jeffries C.D."/>
            <person name="Detter J.C."/>
            <person name="Brettin T."/>
            <person name="Rohde M."/>
            <person name="Goker M."/>
            <person name="Bristow J."/>
            <person name="Eisen J.A."/>
            <person name="Markowitz V."/>
            <person name="Hugenholtz P."/>
            <person name="Kyrpides N.C."/>
            <person name="Klenk H.P."/>
            <person name="Chen F."/>
        </authorList>
    </citation>
    <scope>NUCLEOTIDE SEQUENCE [LARGE SCALE GENOMIC DNA]</scope>
    <source>
        <strain evidence="3">ATCC 700099 / DSM 44233 / CIP 104796 / JCM 9543 / NBRC 105858 / Y-104</strain>
    </source>
</reference>
<keyword evidence="3" id="KW-1185">Reference proteome</keyword>
<dbReference type="InterPro" id="IPR037523">
    <property type="entry name" value="VOC_core"/>
</dbReference>
<proteinExistence type="predicted"/>
<accession>C8XDD6</accession>
<evidence type="ECO:0000259" key="1">
    <source>
        <dbReference type="PROSITE" id="PS51819"/>
    </source>
</evidence>
<evidence type="ECO:0000313" key="2">
    <source>
        <dbReference type="EMBL" id="ACV81626.1"/>
    </source>
</evidence>